<dbReference type="GO" id="GO:0008270">
    <property type="term" value="F:zinc ion binding"/>
    <property type="evidence" value="ECO:0007669"/>
    <property type="project" value="InterPro"/>
</dbReference>
<dbReference type="Pfam" id="PF00246">
    <property type="entry name" value="Peptidase_M14"/>
    <property type="match status" value="1"/>
</dbReference>
<dbReference type="Proteomes" id="UP000290608">
    <property type="component" value="Unassembled WGS sequence"/>
</dbReference>
<dbReference type="STRING" id="1122159.SAMN02745246_03895"/>
<name>A0A4Q0PBF7_9FLAO</name>
<dbReference type="InterPro" id="IPR000834">
    <property type="entry name" value="Peptidase_M14"/>
</dbReference>
<proteinExistence type="inferred from homology"/>
<gene>
    <name evidence="3" type="ORF">DSL99_3756</name>
</gene>
<dbReference type="RefSeq" id="WP_241652681.1">
    <property type="nucleotide sequence ID" value="NZ_QOVL01000026.1"/>
</dbReference>
<feature type="domain" description="Peptidase M14" evidence="2">
    <location>
        <begin position="13"/>
        <end position="275"/>
    </location>
</feature>
<reference evidence="3 4" key="1">
    <citation type="submission" date="2018-07" db="EMBL/GenBank/DDBJ databases">
        <title>Leeuwenhoekiella genomics.</title>
        <authorList>
            <person name="Tahon G."/>
            <person name="Willems A."/>
        </authorList>
    </citation>
    <scope>NUCLEOTIDE SEQUENCE [LARGE SCALE GENOMIC DNA]</scope>
    <source>
        <strain evidence="3 4">LMG 1345</strain>
    </source>
</reference>
<accession>A0A4Q0PBF7</accession>
<dbReference type="PROSITE" id="PS52035">
    <property type="entry name" value="PEPTIDASE_M14"/>
    <property type="match status" value="1"/>
</dbReference>
<organism evidence="3 4">
    <name type="scientific">Leeuwenhoekiella marinoflava</name>
    <dbReference type="NCBI Taxonomy" id="988"/>
    <lineage>
        <taxon>Bacteria</taxon>
        <taxon>Pseudomonadati</taxon>
        <taxon>Bacteroidota</taxon>
        <taxon>Flavobacteriia</taxon>
        <taxon>Flavobacteriales</taxon>
        <taxon>Flavobacteriaceae</taxon>
        <taxon>Leeuwenhoekiella</taxon>
    </lineage>
</organism>
<evidence type="ECO:0000313" key="3">
    <source>
        <dbReference type="EMBL" id="RXG24114.1"/>
    </source>
</evidence>
<sequence length="393" mass="44625">MMMNYSALKDWHNSHKESALFGRYITLNTIQPLLDNLSDLFSVETLGHSVENRPVSKITFGTGPIKVLGWSQMHGNESTTTKALFDLFKWFDTNRGESEVKKFLAEFTFTMVPMLNPDGAQAYTRINANKIDLNRDAQDCSQPESVILKELYTSLKPDYCLNLHGQRTIFGVGDPVKSATVSFLSPSQDELRTVTHSRKKGMAIISDLNQMLQEFIPDCVGRYDDGFNMNCVGDTLQHRNIPTILFEAGHFPGDYDREVTRIFMFLSLIRVFESVLLLKSEKTPSSNPYFSIPENKKCFFDYIIRNIELPEIGVTDMAIQFEETLIGNELNFVPKIAQIAELVDFKGHCEIDFESKKPLIPADFKFEIGNIIEKIQVNGKLPTTFSVKSNNLL</sequence>
<keyword evidence="3" id="KW-0121">Carboxypeptidase</keyword>
<comment type="similarity">
    <text evidence="1">Belongs to the peptidase M14 family.</text>
</comment>
<dbReference type="GO" id="GO:0006508">
    <property type="term" value="P:proteolysis"/>
    <property type="evidence" value="ECO:0007669"/>
    <property type="project" value="InterPro"/>
</dbReference>
<dbReference type="SUPFAM" id="SSF53187">
    <property type="entry name" value="Zn-dependent exopeptidases"/>
    <property type="match status" value="1"/>
</dbReference>
<evidence type="ECO:0000313" key="4">
    <source>
        <dbReference type="Proteomes" id="UP000290608"/>
    </source>
</evidence>
<dbReference type="SMART" id="SM00631">
    <property type="entry name" value="Zn_pept"/>
    <property type="match status" value="1"/>
</dbReference>
<feature type="active site" description="Proton donor/acceptor" evidence="1">
    <location>
        <position position="247"/>
    </location>
</feature>
<keyword evidence="3" id="KW-0378">Hydrolase</keyword>
<dbReference type="EMBL" id="QOVL01000026">
    <property type="protein sequence ID" value="RXG24114.1"/>
    <property type="molecule type" value="Genomic_DNA"/>
</dbReference>
<evidence type="ECO:0000256" key="1">
    <source>
        <dbReference type="PROSITE-ProRule" id="PRU01379"/>
    </source>
</evidence>
<keyword evidence="3" id="KW-0645">Protease</keyword>
<dbReference type="Gene3D" id="3.40.630.10">
    <property type="entry name" value="Zn peptidases"/>
    <property type="match status" value="1"/>
</dbReference>
<protein>
    <submittedName>
        <fullName evidence="3">Zinc carboxypeptidase</fullName>
    </submittedName>
</protein>
<evidence type="ECO:0000259" key="2">
    <source>
        <dbReference type="PROSITE" id="PS52035"/>
    </source>
</evidence>
<comment type="caution">
    <text evidence="3">The sequence shown here is derived from an EMBL/GenBank/DDBJ whole genome shotgun (WGS) entry which is preliminary data.</text>
</comment>
<dbReference type="GO" id="GO:0004181">
    <property type="term" value="F:metallocarboxypeptidase activity"/>
    <property type="evidence" value="ECO:0007669"/>
    <property type="project" value="InterPro"/>
</dbReference>
<dbReference type="AlphaFoldDB" id="A0A4Q0PBF7"/>